<evidence type="ECO:0000256" key="3">
    <source>
        <dbReference type="PROSITE-ProRule" id="PRU00708"/>
    </source>
</evidence>
<proteinExistence type="inferred from homology"/>
<feature type="repeat" description="PPR" evidence="3">
    <location>
        <begin position="312"/>
        <end position="346"/>
    </location>
</feature>
<accession>A0A6J5VBV5</accession>
<dbReference type="InterPro" id="IPR002885">
    <property type="entry name" value="PPR_rpt"/>
</dbReference>
<dbReference type="InterPro" id="IPR011990">
    <property type="entry name" value="TPR-like_helical_dom_sf"/>
</dbReference>
<protein>
    <recommendedName>
        <fullName evidence="6">Pentacotripeptide-repeat region of PRORP domain-containing protein</fullName>
    </recommendedName>
</protein>
<name>A0A6J5VBV5_PRUAR</name>
<feature type="repeat" description="PPR" evidence="3">
    <location>
        <begin position="131"/>
        <end position="165"/>
    </location>
</feature>
<gene>
    <name evidence="4" type="ORF">CURHAP_LOCUS41512</name>
</gene>
<reference evidence="4 5" key="1">
    <citation type="submission" date="2020-05" db="EMBL/GenBank/DDBJ databases">
        <authorList>
            <person name="Campoy J."/>
            <person name="Schneeberger K."/>
            <person name="Spophaly S."/>
        </authorList>
    </citation>
    <scope>NUCLEOTIDE SEQUENCE [LARGE SCALE GENOMIC DNA]</scope>
    <source>
        <strain evidence="4">PruArmRojPasFocal</strain>
    </source>
</reference>
<dbReference type="Pfam" id="PF01535">
    <property type="entry name" value="PPR"/>
    <property type="match status" value="2"/>
</dbReference>
<dbReference type="PANTHER" id="PTHR47941">
    <property type="entry name" value="PENTATRICOPEPTIDE REPEAT-CONTAINING PROTEIN 3, MITOCHONDRIAL"/>
    <property type="match status" value="1"/>
</dbReference>
<dbReference type="EMBL" id="CAEKDK010000006">
    <property type="protein sequence ID" value="CAB4285662.1"/>
    <property type="molecule type" value="Genomic_DNA"/>
</dbReference>
<dbReference type="Gene3D" id="1.25.40.10">
    <property type="entry name" value="Tetratricopeptide repeat domain"/>
    <property type="match status" value="4"/>
</dbReference>
<evidence type="ECO:0000313" key="5">
    <source>
        <dbReference type="Proteomes" id="UP000507222"/>
    </source>
</evidence>
<dbReference type="Pfam" id="PF12854">
    <property type="entry name" value="PPR_1"/>
    <property type="match status" value="2"/>
</dbReference>
<dbReference type="NCBIfam" id="TIGR00756">
    <property type="entry name" value="PPR"/>
    <property type="match status" value="5"/>
</dbReference>
<dbReference type="Pfam" id="PF13812">
    <property type="entry name" value="PPR_3"/>
    <property type="match status" value="1"/>
</dbReference>
<feature type="repeat" description="PPR" evidence="3">
    <location>
        <begin position="244"/>
        <end position="278"/>
    </location>
</feature>
<feature type="repeat" description="PPR" evidence="3">
    <location>
        <begin position="366"/>
        <end position="400"/>
    </location>
</feature>
<evidence type="ECO:0000256" key="1">
    <source>
        <dbReference type="ARBA" id="ARBA00007626"/>
    </source>
</evidence>
<comment type="similarity">
    <text evidence="1">Belongs to the PPR family. P subfamily.</text>
</comment>
<evidence type="ECO:0008006" key="6">
    <source>
        <dbReference type="Google" id="ProtNLM"/>
    </source>
</evidence>
<evidence type="ECO:0000256" key="2">
    <source>
        <dbReference type="ARBA" id="ARBA00022737"/>
    </source>
</evidence>
<organism evidence="4 5">
    <name type="scientific">Prunus armeniaca</name>
    <name type="common">Apricot</name>
    <name type="synonym">Armeniaca vulgaris</name>
    <dbReference type="NCBI Taxonomy" id="36596"/>
    <lineage>
        <taxon>Eukaryota</taxon>
        <taxon>Viridiplantae</taxon>
        <taxon>Streptophyta</taxon>
        <taxon>Embryophyta</taxon>
        <taxon>Tracheophyta</taxon>
        <taxon>Spermatophyta</taxon>
        <taxon>Magnoliopsida</taxon>
        <taxon>eudicotyledons</taxon>
        <taxon>Gunneridae</taxon>
        <taxon>Pentapetalae</taxon>
        <taxon>rosids</taxon>
        <taxon>fabids</taxon>
        <taxon>Rosales</taxon>
        <taxon>Rosaceae</taxon>
        <taxon>Amygdaloideae</taxon>
        <taxon>Amygdaleae</taxon>
        <taxon>Prunus</taxon>
    </lineage>
</organism>
<dbReference type="PROSITE" id="PS51375">
    <property type="entry name" value="PPR"/>
    <property type="match status" value="4"/>
</dbReference>
<sequence>MRRCRGPFLPPVREHRIEDHRGLSDRYIEVLRIRYLQQHANAILGGQSLDFGTSDLFGCAHVGVMDLLWFPQIYHRKSGANTMGSKTLFKWLKQIMTSQLEQLLKAEKEIQKDILIFHSTTAEYTNGFRHDHTTFGLMVARLVSANQFRSAEALLDRMKEEKCSVTEDIFLSVCRGYVCVHRPLDAVRVFHKMEDFQCKPTPKSYITILGILVEENQLKIAFSSSMGAALRIFCEMPNHGCPQDSDTYGTLINGLCKLGKIGEAKELFNEMETKGCLPSVVTSLMDGLCKGGHSSQAMELLGLMVSKRHKPNNITYSTLLHGFCEEGKLQEALEILDRMKLQGMKPDAGLYGKLYLSMRTRGISINMKTFDTLVKCIWKKGDLHKAYQIVDEMVLDGCVPDEGIWSSMVDGFWNCKKVRGPAELLQAELMSEMVDPET</sequence>
<dbReference type="Proteomes" id="UP000507222">
    <property type="component" value="Unassembled WGS sequence"/>
</dbReference>
<dbReference type="AlphaFoldDB" id="A0A6J5VBV5"/>
<keyword evidence="2" id="KW-0677">Repeat</keyword>
<evidence type="ECO:0000313" key="4">
    <source>
        <dbReference type="EMBL" id="CAB4285662.1"/>
    </source>
</evidence>